<protein>
    <recommendedName>
        <fullName evidence="1">Segregation and condensation protein A</fullName>
    </recommendedName>
</protein>
<dbReference type="KEGG" id="bapa:BBC0178_008910"/>
<dbReference type="AlphaFoldDB" id="A0A1U9MAA7"/>
<evidence type="ECO:0000313" key="4">
    <source>
        <dbReference type="Proteomes" id="UP000189660"/>
    </source>
</evidence>
<dbReference type="EMBL" id="CP015820">
    <property type="protein sequence ID" value="AQT42381.1"/>
    <property type="molecule type" value="Genomic_DNA"/>
</dbReference>
<dbReference type="Gene3D" id="6.10.250.2410">
    <property type="match status" value="1"/>
</dbReference>
<reference evidence="3 4" key="1">
    <citation type="submission" date="2016-11" db="EMBL/GenBank/DDBJ databases">
        <title>Comparative genomics of Bartonella apis.</title>
        <authorList>
            <person name="Engel P."/>
        </authorList>
    </citation>
    <scope>NUCLEOTIDE SEQUENCE [LARGE SCALE GENOMIC DNA]</scope>
    <source>
        <strain evidence="3 4">BBC0178</strain>
    </source>
</reference>
<accession>A0A1U9MAA7</accession>
<sequence length="300" mass="33916">MAQNDKKSNPKLKNANGNRAQKAMEPIWEQDEEHGVSEPTLVIDVQGFEGPLDLLLQLARNQKVDLAHISIVELVQQYLDFVKTAHELRLDLAADYLVMAAWLAYLKSRLLVPQRSDDEGESGEELAGLLQFRLQRLEAMREAAGQLVNRNRLGRDIFKRANPEMVVVEKKHLYDVSLYDLLMAYAGLRQRQAVKRVEVGKREVWSLKAARAVLVRLMGEAKDWQALDKFLFAFIPTAYERRTALASTFAASLEMVREKQLDIRQAAPFAPIYLRAHKKADGPKTINIGGGVKPESKQDG</sequence>
<dbReference type="Proteomes" id="UP000189660">
    <property type="component" value="Chromosome"/>
</dbReference>
<dbReference type="Pfam" id="PF02616">
    <property type="entry name" value="SMC_ScpA"/>
    <property type="match status" value="1"/>
</dbReference>
<feature type="region of interest" description="Disordered" evidence="2">
    <location>
        <begin position="1"/>
        <end position="21"/>
    </location>
</feature>
<name>A0A1U9MAA7_9HYPH</name>
<dbReference type="PANTHER" id="PTHR33969">
    <property type="entry name" value="SEGREGATION AND CONDENSATION PROTEIN A"/>
    <property type="match status" value="1"/>
</dbReference>
<evidence type="ECO:0000313" key="3">
    <source>
        <dbReference type="EMBL" id="AQT42381.1"/>
    </source>
</evidence>
<dbReference type="PANTHER" id="PTHR33969:SF2">
    <property type="entry name" value="SEGREGATION AND CONDENSATION PROTEIN A"/>
    <property type="match status" value="1"/>
</dbReference>
<proteinExistence type="predicted"/>
<gene>
    <name evidence="3" type="ORF">BBC0178_008910</name>
</gene>
<keyword evidence="4" id="KW-1185">Reference proteome</keyword>
<evidence type="ECO:0000256" key="1">
    <source>
        <dbReference type="ARBA" id="ARBA00044777"/>
    </source>
</evidence>
<evidence type="ECO:0000256" key="2">
    <source>
        <dbReference type="SAM" id="MobiDB-lite"/>
    </source>
</evidence>
<dbReference type="InterPro" id="IPR003768">
    <property type="entry name" value="ScpA"/>
</dbReference>
<organism evidence="3 4">
    <name type="scientific">Bartonella apihabitans</name>
    <dbReference type="NCBI Taxonomy" id="2750929"/>
    <lineage>
        <taxon>Bacteria</taxon>
        <taxon>Pseudomonadati</taxon>
        <taxon>Pseudomonadota</taxon>
        <taxon>Alphaproteobacteria</taxon>
        <taxon>Hyphomicrobiales</taxon>
        <taxon>Bartonellaceae</taxon>
        <taxon>Bartonella</taxon>
    </lineage>
</organism>